<accession>A0A242M9P6</accession>
<keyword evidence="2 5" id="KW-0436">Ligase</keyword>
<evidence type="ECO:0000256" key="2">
    <source>
        <dbReference type="ARBA" id="ARBA00022598"/>
    </source>
</evidence>
<dbReference type="Gene3D" id="3.30.300.30">
    <property type="match status" value="1"/>
</dbReference>
<dbReference type="GO" id="GO:0031956">
    <property type="term" value="F:medium-chain fatty acid-CoA ligase activity"/>
    <property type="evidence" value="ECO:0007669"/>
    <property type="project" value="TreeGrafter"/>
</dbReference>
<evidence type="ECO:0000313" key="5">
    <source>
        <dbReference type="EMBL" id="OTP67875.1"/>
    </source>
</evidence>
<dbReference type="PROSITE" id="PS00455">
    <property type="entry name" value="AMP_BINDING"/>
    <property type="match status" value="1"/>
</dbReference>
<dbReference type="InterPro" id="IPR025110">
    <property type="entry name" value="AMP-bd_C"/>
</dbReference>
<dbReference type="InterPro" id="IPR000873">
    <property type="entry name" value="AMP-dep_synth/lig_dom"/>
</dbReference>
<dbReference type="PANTHER" id="PTHR43201">
    <property type="entry name" value="ACYL-COA SYNTHETASE"/>
    <property type="match status" value="1"/>
</dbReference>
<dbReference type="InterPro" id="IPR042099">
    <property type="entry name" value="ANL_N_sf"/>
</dbReference>
<gene>
    <name evidence="5" type="ORF">PAMC26510_30120</name>
</gene>
<evidence type="ECO:0000313" key="6">
    <source>
        <dbReference type="Proteomes" id="UP000194546"/>
    </source>
</evidence>
<organism evidence="5 6">
    <name type="scientific">Caballeronia sordidicola</name>
    <name type="common">Burkholderia sordidicola</name>
    <dbReference type="NCBI Taxonomy" id="196367"/>
    <lineage>
        <taxon>Bacteria</taxon>
        <taxon>Pseudomonadati</taxon>
        <taxon>Pseudomonadota</taxon>
        <taxon>Betaproteobacteria</taxon>
        <taxon>Burkholderiales</taxon>
        <taxon>Burkholderiaceae</taxon>
        <taxon>Caballeronia</taxon>
    </lineage>
</organism>
<dbReference type="EMBL" id="NBTY01000184">
    <property type="protein sequence ID" value="OTP67875.1"/>
    <property type="molecule type" value="Genomic_DNA"/>
</dbReference>
<dbReference type="SUPFAM" id="SSF56801">
    <property type="entry name" value="Acetyl-CoA synthetase-like"/>
    <property type="match status" value="1"/>
</dbReference>
<name>A0A242M9P6_CABSO</name>
<feature type="domain" description="AMP-dependent synthetase/ligase" evidence="3">
    <location>
        <begin position="11"/>
        <end position="377"/>
    </location>
</feature>
<comment type="caution">
    <text evidence="5">The sequence shown here is derived from an EMBL/GenBank/DDBJ whole genome shotgun (WGS) entry which is preliminary data.</text>
</comment>
<dbReference type="InterPro" id="IPR020845">
    <property type="entry name" value="AMP-binding_CS"/>
</dbReference>
<evidence type="ECO:0000256" key="1">
    <source>
        <dbReference type="ARBA" id="ARBA00006432"/>
    </source>
</evidence>
<dbReference type="PANTHER" id="PTHR43201:SF5">
    <property type="entry name" value="MEDIUM-CHAIN ACYL-COA LIGASE ACSF2, MITOCHONDRIAL"/>
    <property type="match status" value="1"/>
</dbReference>
<evidence type="ECO:0000259" key="3">
    <source>
        <dbReference type="Pfam" id="PF00501"/>
    </source>
</evidence>
<dbReference type="Proteomes" id="UP000194546">
    <property type="component" value="Unassembled WGS sequence"/>
</dbReference>
<evidence type="ECO:0000259" key="4">
    <source>
        <dbReference type="Pfam" id="PF13193"/>
    </source>
</evidence>
<dbReference type="Pfam" id="PF13193">
    <property type="entry name" value="AMP-binding_C"/>
    <property type="match status" value="1"/>
</dbReference>
<proteinExistence type="inferred from homology"/>
<feature type="domain" description="AMP-binding enzyme C-terminal" evidence="4">
    <location>
        <begin position="428"/>
        <end position="506"/>
    </location>
</feature>
<protein>
    <submittedName>
        <fullName evidence="5">Long-chain-fatty-acid--CoA ligase</fullName>
    </submittedName>
</protein>
<dbReference type="AlphaFoldDB" id="A0A242M9P6"/>
<dbReference type="RefSeq" id="WP_086383196.1">
    <property type="nucleotide sequence ID" value="NZ_NBTY01000184.1"/>
</dbReference>
<dbReference type="Gene3D" id="3.40.50.12780">
    <property type="entry name" value="N-terminal domain of ligase-like"/>
    <property type="match status" value="1"/>
</dbReference>
<reference evidence="5 6" key="1">
    <citation type="submission" date="2017-03" db="EMBL/GenBank/DDBJ databases">
        <title>Genome analysis of strain PAMC 26510.</title>
        <authorList>
            <person name="Oh H.-M."/>
            <person name="Yang J.-A."/>
        </authorList>
    </citation>
    <scope>NUCLEOTIDE SEQUENCE [LARGE SCALE GENOMIC DNA]</scope>
    <source>
        <strain evidence="5 6">PAMC 26510</strain>
    </source>
</reference>
<comment type="similarity">
    <text evidence="1">Belongs to the ATP-dependent AMP-binding enzyme family.</text>
</comment>
<dbReference type="InterPro" id="IPR045851">
    <property type="entry name" value="AMP-bd_C_sf"/>
</dbReference>
<sequence length="534" mass="58307">MTSTSPYLAFKHTARQFPDNDFLHIPASARKHYASAEALTVRYGEMRAWIDEQVALYRDAGYGKGMRVALLMENRPEFFVHFFALNALGVSVVPLNADARAHDIAYVAEHSEIVLAVGIESTLDLLRAALDGKLPLADANSPTLPVIQPTAASGSPPSIDDECALLYTSGTTGKPKGCLLDNRYFLSIGESYITEGGLCEVRAGVERLITPLPLFHMNALACSTMAMVLSAGCVIQLDRFHPRNWWTDVVQSGATIVHYLGVMPAILLALTDDVPVNYAVRFGYGANVDPKHQQVFEQRFGFPLIEGWAMTETGGGAVIASSHEPRHAGSRCFGRPRAGIEVKLVDADGHAVEPGVPGHMLVRRAGPEPRRGFFRGYLKDDAATEAAWQDDWFHTGDIVRRGDDGSLHFVDRQKNIIRRSGENIAALEVEACLLDHPDVQQTAVIAAPDALRDEEVLACVIVAPGTARNEATARALQAWCLERLSYYKAPGYVAFVDALPVTSTNKVQKTQLAAFGSDPLNAPDCFDVRAWKKR</sequence>
<dbReference type="Pfam" id="PF00501">
    <property type="entry name" value="AMP-binding"/>
    <property type="match status" value="1"/>
</dbReference>
<dbReference type="GO" id="GO:0006631">
    <property type="term" value="P:fatty acid metabolic process"/>
    <property type="evidence" value="ECO:0007669"/>
    <property type="project" value="TreeGrafter"/>
</dbReference>